<keyword evidence="3" id="KW-1185">Reference proteome</keyword>
<evidence type="ECO:0000256" key="1">
    <source>
        <dbReference type="SAM" id="MobiDB-lite"/>
    </source>
</evidence>
<reference evidence="2 3" key="1">
    <citation type="submission" date="2018-11" db="EMBL/GenBank/DDBJ databases">
        <authorList>
            <consortium name="Pathogen Informatics"/>
        </authorList>
    </citation>
    <scope>NUCLEOTIDE SEQUENCE [LARGE SCALE GENOMIC DNA]</scope>
</reference>
<dbReference type="EMBL" id="UZAH01026665">
    <property type="protein sequence ID" value="VDO83881.1"/>
    <property type="molecule type" value="Genomic_DNA"/>
</dbReference>
<dbReference type="Proteomes" id="UP000050761">
    <property type="component" value="Unassembled WGS sequence"/>
</dbReference>
<gene>
    <name evidence="2" type="ORF">HPBE_LOCUS10149</name>
</gene>
<evidence type="ECO:0000313" key="2">
    <source>
        <dbReference type="EMBL" id="VDO83881.1"/>
    </source>
</evidence>
<accession>A0A183FQV0</accession>
<dbReference type="WBParaSite" id="HPBE_0001014801-mRNA-1">
    <property type="protein sequence ID" value="HPBE_0001014801-mRNA-1"/>
    <property type="gene ID" value="HPBE_0001014801"/>
</dbReference>
<dbReference type="AlphaFoldDB" id="A0A183FQV0"/>
<name>A0A183FQV0_HELPZ</name>
<proteinExistence type="predicted"/>
<organism evidence="3 4">
    <name type="scientific">Heligmosomoides polygyrus</name>
    <name type="common">Parasitic roundworm</name>
    <dbReference type="NCBI Taxonomy" id="6339"/>
    <lineage>
        <taxon>Eukaryota</taxon>
        <taxon>Metazoa</taxon>
        <taxon>Ecdysozoa</taxon>
        <taxon>Nematoda</taxon>
        <taxon>Chromadorea</taxon>
        <taxon>Rhabditida</taxon>
        <taxon>Rhabditina</taxon>
        <taxon>Rhabditomorpha</taxon>
        <taxon>Strongyloidea</taxon>
        <taxon>Heligmosomidae</taxon>
        <taxon>Heligmosomoides</taxon>
    </lineage>
</organism>
<feature type="compositionally biased region" description="Basic and acidic residues" evidence="1">
    <location>
        <begin position="142"/>
        <end position="151"/>
    </location>
</feature>
<protein>
    <submittedName>
        <fullName evidence="4">AMPK1_CBM domain-containing protein</fullName>
    </submittedName>
</protein>
<evidence type="ECO:0000313" key="3">
    <source>
        <dbReference type="Proteomes" id="UP000050761"/>
    </source>
</evidence>
<feature type="region of interest" description="Disordered" evidence="1">
    <location>
        <begin position="142"/>
        <end position="166"/>
    </location>
</feature>
<accession>A0A3P7Y9F4</accession>
<sequence>MRETAEHIVSVCEKWRTNVMVERHDDVARVLYYSLKRKYDLCAVKNNTRQPHVEPMLHRGDHVYEEKHDLPYADDLSGEEFDSYRYEQAQENVPASPTTPVTKPTSDDEISDTLFGQAEDIFNQLQEQSQMRGRTEILKEAHQREEKHATGGEHMNSGLLEDDSPGRLRRSLEMSDLRPSSHIDAPKEEVQLPGSVHHHLDEFPTSDRTDDVDAAGAEGDIDDAEWEVPRSLQLPNHEDFVPPAESLLSTLDDNTLLDDGDRIARSISSFSIRQSMQIRHYHHVVFTYPDPTPYKVLLTGSFFGWKMSLPMQRERWELFRWAEL</sequence>
<evidence type="ECO:0000313" key="4">
    <source>
        <dbReference type="WBParaSite" id="HPBE_0001014801-mRNA-1"/>
    </source>
</evidence>
<reference evidence="4" key="2">
    <citation type="submission" date="2019-09" db="UniProtKB">
        <authorList>
            <consortium name="WormBaseParasite"/>
        </authorList>
    </citation>
    <scope>IDENTIFICATION</scope>
</reference>
<dbReference type="OrthoDB" id="5873279at2759"/>